<dbReference type="RefSeq" id="WP_089532101.1">
    <property type="nucleotide sequence ID" value="NZ_CP022437.1"/>
</dbReference>
<gene>
    <name evidence="1" type="ORF">CFK40_09600</name>
</gene>
<organism evidence="1 2">
    <name type="scientific">Virgibacillus necropolis</name>
    <dbReference type="NCBI Taxonomy" id="163877"/>
    <lineage>
        <taxon>Bacteria</taxon>
        <taxon>Bacillati</taxon>
        <taxon>Bacillota</taxon>
        <taxon>Bacilli</taxon>
        <taxon>Bacillales</taxon>
        <taxon>Bacillaceae</taxon>
        <taxon>Virgibacillus</taxon>
    </lineage>
</organism>
<dbReference type="EMBL" id="CP022437">
    <property type="protein sequence ID" value="ASN05251.1"/>
    <property type="molecule type" value="Genomic_DNA"/>
</dbReference>
<reference evidence="1 2" key="1">
    <citation type="journal article" date="2003" name="Int. J. Syst. Evol. Microbiol.">
        <title>Virgibacillus carmonensis sp. nov., Virgibacillus necropolis sp. nov. and Virgibacillus picturae sp. nov., three novel species isolated from deteriorated mural paintings, transfer of the species of the genus salibacillus to Virgibacillus, as Virgibacillus marismortui comb. nov. and Virgibacillus salexigens comb. nov., and emended description of the genus Virgibacillus.</title>
        <authorList>
            <person name="Heyrman J."/>
            <person name="Logan N.A."/>
            <person name="Busse H.J."/>
            <person name="Balcaen A."/>
            <person name="Lebbe L."/>
            <person name="Rodriguez-Diaz M."/>
            <person name="Swings J."/>
            <person name="De Vos P."/>
        </authorList>
    </citation>
    <scope>NUCLEOTIDE SEQUENCE [LARGE SCALE GENOMIC DNA]</scope>
    <source>
        <strain evidence="1 2">LMG 19488</strain>
    </source>
</reference>
<dbReference type="InterPro" id="IPR024562">
    <property type="entry name" value="YqhG"/>
</dbReference>
<name>A0A221MC85_9BACI</name>
<sequence>MAIENLNTFLYDYFTAHHCHIQNNHDGVLEVKLTEEIDKALMNRPFYWHYIKNMGREGETTTLTLITNPDKRDGKGDWIHFGSPRLQQILKNLVDHERYTRLFQSDQSTKKTALYPWLVVNIKISYQGKQNKDEIVSLGLHLINGLMYKDMMDLLQNITLKPAIDDYCYTIAPIIKMESGFHRIENVLDDYINNQSHQWADESLQTLEDETGLIKHFYTSSADDEANNEHMQREIDDMKERYTPKVNYKVINGGIFYLTEDFHS</sequence>
<evidence type="ECO:0000313" key="1">
    <source>
        <dbReference type="EMBL" id="ASN05251.1"/>
    </source>
</evidence>
<protein>
    <recommendedName>
        <fullName evidence="3">YqhG family protein</fullName>
    </recommendedName>
</protein>
<dbReference type="AlphaFoldDB" id="A0A221MC85"/>
<evidence type="ECO:0000313" key="2">
    <source>
        <dbReference type="Proteomes" id="UP000204391"/>
    </source>
</evidence>
<dbReference type="OrthoDB" id="2433584at2"/>
<dbReference type="KEGG" id="vne:CFK40_09600"/>
<dbReference type="Pfam" id="PF11079">
    <property type="entry name" value="YqhG"/>
    <property type="match status" value="1"/>
</dbReference>
<evidence type="ECO:0008006" key="3">
    <source>
        <dbReference type="Google" id="ProtNLM"/>
    </source>
</evidence>
<dbReference type="Proteomes" id="UP000204391">
    <property type="component" value="Chromosome"/>
</dbReference>
<proteinExistence type="predicted"/>
<keyword evidence="2" id="KW-1185">Reference proteome</keyword>
<accession>A0A221MC85</accession>